<name>A0AAN6MIM2_9PEZI</name>
<sequence>MRALGFIGCLTTAAALLGYGDHLGFGHLVYLFNSGRHFKFGRLRTTAEPLIIELLGFQPRFSNFQQLTHFHHQHRQFFIWIPNDVYIFRNQLVPGIPNYSWKQLDLGVLDDRRTQLVRKLLYYSWKQFLRWLFNDAGKQFVHGHDSRKQFIHGLPDNSWEQFFIRGFPNDSWEQFVHGLPHDSWKQLVCGLLHQFWKQLLCGLPYDSWKQFVCRLSYHSGKQLVHGAWIICSRKHSFWFFNHNRRGHTEPVHNVRGAQQYDEFVRVISGPVLGPDLNGHRVDLGRKLGARHHIPSRVRNDERRCHHWVKNDRHRDGDWPTNHCDPAAHHVYARTSYVDCAVNDAILGAQFLRQANWYRRTFQQHPERAVPVEQFLHNLDRPDRHGHWCPSLEHSRFGHWFDVHPLPCLELNELCLANRHRFIWNVGAELVGE</sequence>
<dbReference type="EMBL" id="MU855630">
    <property type="protein sequence ID" value="KAK3900866.1"/>
    <property type="molecule type" value="Genomic_DNA"/>
</dbReference>
<feature type="chain" id="PRO_5043054692" evidence="1">
    <location>
        <begin position="16"/>
        <end position="432"/>
    </location>
</feature>
<proteinExistence type="predicted"/>
<gene>
    <name evidence="2" type="ORF">C8A05DRAFT_35487</name>
</gene>
<comment type="caution">
    <text evidence="2">The sequence shown here is derived from an EMBL/GenBank/DDBJ whole genome shotgun (WGS) entry which is preliminary data.</text>
</comment>
<feature type="signal peptide" evidence="1">
    <location>
        <begin position="1"/>
        <end position="15"/>
    </location>
</feature>
<reference evidence="2" key="2">
    <citation type="submission" date="2023-05" db="EMBL/GenBank/DDBJ databases">
        <authorList>
            <consortium name="Lawrence Berkeley National Laboratory"/>
            <person name="Steindorff A."/>
            <person name="Hensen N."/>
            <person name="Bonometti L."/>
            <person name="Westerberg I."/>
            <person name="Brannstrom I.O."/>
            <person name="Guillou S."/>
            <person name="Cros-Aarteil S."/>
            <person name="Calhoun S."/>
            <person name="Haridas S."/>
            <person name="Kuo A."/>
            <person name="Mondo S."/>
            <person name="Pangilinan J."/>
            <person name="Riley R."/>
            <person name="Labutti K."/>
            <person name="Andreopoulos B."/>
            <person name="Lipzen A."/>
            <person name="Chen C."/>
            <person name="Yanf M."/>
            <person name="Daum C."/>
            <person name="Ng V."/>
            <person name="Clum A."/>
            <person name="Ohm R."/>
            <person name="Martin F."/>
            <person name="Silar P."/>
            <person name="Natvig D."/>
            <person name="Lalanne C."/>
            <person name="Gautier V."/>
            <person name="Ament-Velasquez S.L."/>
            <person name="Kruys A."/>
            <person name="Hutchinson M.I."/>
            <person name="Powell A.J."/>
            <person name="Barry K."/>
            <person name="Miller A.N."/>
            <person name="Grigoriev I.V."/>
            <person name="Debuchy R."/>
            <person name="Gladieux P."/>
            <person name="Thoren M.H."/>
            <person name="Johannesson H."/>
        </authorList>
    </citation>
    <scope>NUCLEOTIDE SEQUENCE</scope>
    <source>
        <strain evidence="2">CBS 103.79</strain>
    </source>
</reference>
<reference evidence="2" key="1">
    <citation type="journal article" date="2023" name="Mol. Phylogenet. Evol.">
        <title>Genome-scale phylogeny and comparative genomics of the fungal order Sordariales.</title>
        <authorList>
            <person name="Hensen N."/>
            <person name="Bonometti L."/>
            <person name="Westerberg I."/>
            <person name="Brannstrom I.O."/>
            <person name="Guillou S."/>
            <person name="Cros-Aarteil S."/>
            <person name="Calhoun S."/>
            <person name="Haridas S."/>
            <person name="Kuo A."/>
            <person name="Mondo S."/>
            <person name="Pangilinan J."/>
            <person name="Riley R."/>
            <person name="LaButti K."/>
            <person name="Andreopoulos B."/>
            <person name="Lipzen A."/>
            <person name="Chen C."/>
            <person name="Yan M."/>
            <person name="Daum C."/>
            <person name="Ng V."/>
            <person name="Clum A."/>
            <person name="Steindorff A."/>
            <person name="Ohm R.A."/>
            <person name="Martin F."/>
            <person name="Silar P."/>
            <person name="Natvig D.O."/>
            <person name="Lalanne C."/>
            <person name="Gautier V."/>
            <person name="Ament-Velasquez S.L."/>
            <person name="Kruys A."/>
            <person name="Hutchinson M.I."/>
            <person name="Powell A.J."/>
            <person name="Barry K."/>
            <person name="Miller A.N."/>
            <person name="Grigoriev I.V."/>
            <person name="Debuchy R."/>
            <person name="Gladieux P."/>
            <person name="Hiltunen Thoren M."/>
            <person name="Johannesson H."/>
        </authorList>
    </citation>
    <scope>NUCLEOTIDE SEQUENCE</scope>
    <source>
        <strain evidence="2">CBS 103.79</strain>
    </source>
</reference>
<dbReference type="AlphaFoldDB" id="A0AAN6MIM2"/>
<protein>
    <submittedName>
        <fullName evidence="2">Uncharacterized protein</fullName>
    </submittedName>
</protein>
<keyword evidence="3" id="KW-1185">Reference proteome</keyword>
<evidence type="ECO:0000256" key="1">
    <source>
        <dbReference type="SAM" id="SignalP"/>
    </source>
</evidence>
<evidence type="ECO:0000313" key="2">
    <source>
        <dbReference type="EMBL" id="KAK3900866.1"/>
    </source>
</evidence>
<accession>A0AAN6MIM2</accession>
<keyword evidence="1" id="KW-0732">Signal</keyword>
<organism evidence="2 3">
    <name type="scientific">Staphylotrichum tortipilum</name>
    <dbReference type="NCBI Taxonomy" id="2831512"/>
    <lineage>
        <taxon>Eukaryota</taxon>
        <taxon>Fungi</taxon>
        <taxon>Dikarya</taxon>
        <taxon>Ascomycota</taxon>
        <taxon>Pezizomycotina</taxon>
        <taxon>Sordariomycetes</taxon>
        <taxon>Sordariomycetidae</taxon>
        <taxon>Sordariales</taxon>
        <taxon>Chaetomiaceae</taxon>
        <taxon>Staphylotrichum</taxon>
    </lineage>
</organism>
<dbReference type="Proteomes" id="UP001303889">
    <property type="component" value="Unassembled WGS sequence"/>
</dbReference>
<evidence type="ECO:0000313" key="3">
    <source>
        <dbReference type="Proteomes" id="UP001303889"/>
    </source>
</evidence>